<keyword evidence="1" id="KW-0472">Membrane</keyword>
<reference evidence="2 3" key="1">
    <citation type="submission" date="2023-05" db="EMBL/GenBank/DDBJ databases">
        <title>A Combination of Whole Genome Sequencing and Metagenomics Reveals Diversity of Listeria spp. in Soil Collected from the Nantahala National Forest.</title>
        <authorList>
            <person name="Wang J."/>
            <person name="Schamp C.N."/>
            <person name="Hudson L.K."/>
            <person name="Chaggar H.K."/>
            <person name="Bryan D.W."/>
            <person name="Radosevich M."/>
            <person name="Denes T.G."/>
        </authorList>
    </citation>
    <scope>NUCLEOTIDE SEQUENCE [LARGE SCALE GENOMIC DNA]</scope>
    <source>
        <strain evidence="2 3">UTK S2-0009</strain>
    </source>
</reference>
<feature type="transmembrane region" description="Helical" evidence="1">
    <location>
        <begin position="41"/>
        <end position="58"/>
    </location>
</feature>
<dbReference type="EMBL" id="JASBAG010000003">
    <property type="protein sequence ID" value="MDT0097159.1"/>
    <property type="molecule type" value="Genomic_DNA"/>
</dbReference>
<protein>
    <submittedName>
        <fullName evidence="2">Uncharacterized protein</fullName>
    </submittedName>
</protein>
<dbReference type="GeneID" id="93240612"/>
<evidence type="ECO:0000256" key="1">
    <source>
        <dbReference type="SAM" id="Phobius"/>
    </source>
</evidence>
<comment type="caution">
    <text evidence="2">The sequence shown here is derived from an EMBL/GenBank/DDBJ whole genome shotgun (WGS) entry which is preliminary data.</text>
</comment>
<keyword evidence="1" id="KW-1133">Transmembrane helix</keyword>
<feature type="transmembrane region" description="Helical" evidence="1">
    <location>
        <begin position="208"/>
        <end position="231"/>
    </location>
</feature>
<proteinExistence type="predicted"/>
<gene>
    <name evidence="2" type="ORF">QJV39_10635</name>
</gene>
<feature type="transmembrane region" description="Helical" evidence="1">
    <location>
        <begin position="93"/>
        <end position="113"/>
    </location>
</feature>
<feature type="transmembrane region" description="Helical" evidence="1">
    <location>
        <begin position="119"/>
        <end position="138"/>
    </location>
</feature>
<dbReference type="Proteomes" id="UP001267344">
    <property type="component" value="Unassembled WGS sequence"/>
</dbReference>
<accession>A0ABU2IGI8</accession>
<keyword evidence="1" id="KW-0812">Transmembrane</keyword>
<feature type="transmembrane region" description="Helical" evidence="1">
    <location>
        <begin position="166"/>
        <end position="188"/>
    </location>
</feature>
<organism evidence="2 3">
    <name type="scientific">Listeria swaminathanii</name>
    <dbReference type="NCBI Taxonomy" id="2713501"/>
    <lineage>
        <taxon>Bacteria</taxon>
        <taxon>Bacillati</taxon>
        <taxon>Bacillota</taxon>
        <taxon>Bacilli</taxon>
        <taxon>Bacillales</taxon>
        <taxon>Listeriaceae</taxon>
        <taxon>Listeria</taxon>
    </lineage>
</organism>
<name>A0ABU2IGI8_9LIST</name>
<evidence type="ECO:0000313" key="3">
    <source>
        <dbReference type="Proteomes" id="UP001267344"/>
    </source>
</evidence>
<sequence length="268" mass="30607">MNTLSKLINFVSSENALEKNSMHRLYENLNGTGKEVMPKSLKLYILAGFSWLICLISGAKGVGFPITASIIILGVFIGYARSKPYFKNAAYTISVYLITQTAVLFFFSVWMPWRNPDLTKIFAITYILLGYALSFYIIRIRLIENVQINYLINDGKLIRKRKTIKVLKIVAAILGVSLVVAMLVTRIYTMNSDWWNNSDNYDYSYDSFAGTIIYVFSLFIGLANLALFTLFPTSLLKASVVVNGLIYKKYSADFQKEYEFTDKEWYGE</sequence>
<keyword evidence="3" id="KW-1185">Reference proteome</keyword>
<dbReference type="RefSeq" id="WP_230911896.1">
    <property type="nucleotide sequence ID" value="NZ_CP156021.1"/>
</dbReference>
<evidence type="ECO:0000313" key="2">
    <source>
        <dbReference type="EMBL" id="MDT0097159.1"/>
    </source>
</evidence>